<evidence type="ECO:0000256" key="5">
    <source>
        <dbReference type="ARBA" id="ARBA00054821"/>
    </source>
</evidence>
<dbReference type="CDD" id="cd12226">
    <property type="entry name" value="RRM_NOL8"/>
    <property type="match status" value="1"/>
</dbReference>
<dbReference type="Gene3D" id="3.30.70.330">
    <property type="match status" value="1"/>
</dbReference>
<feature type="compositionally biased region" description="Acidic residues" evidence="9">
    <location>
        <begin position="837"/>
        <end position="846"/>
    </location>
</feature>
<feature type="compositionally biased region" description="Acidic residues" evidence="9">
    <location>
        <begin position="899"/>
        <end position="911"/>
    </location>
</feature>
<feature type="compositionally biased region" description="Acidic residues" evidence="9">
    <location>
        <begin position="374"/>
        <end position="385"/>
    </location>
</feature>
<dbReference type="InterPro" id="IPR034138">
    <property type="entry name" value="NOP8_RRM"/>
</dbReference>
<evidence type="ECO:0000256" key="7">
    <source>
        <dbReference type="ARBA" id="ARBA00068539"/>
    </source>
</evidence>
<keyword evidence="3 8" id="KW-0694">RNA-binding</keyword>
<dbReference type="SMART" id="SM00360">
    <property type="entry name" value="RRM"/>
    <property type="match status" value="1"/>
</dbReference>
<evidence type="ECO:0000256" key="8">
    <source>
        <dbReference type="PROSITE-ProRule" id="PRU00176"/>
    </source>
</evidence>
<feature type="region of interest" description="Disordered" evidence="9">
    <location>
        <begin position="97"/>
        <end position="116"/>
    </location>
</feature>
<evidence type="ECO:0000256" key="1">
    <source>
        <dbReference type="ARBA" id="ARBA00004604"/>
    </source>
</evidence>
<dbReference type="InterPro" id="IPR012677">
    <property type="entry name" value="Nucleotide-bd_a/b_plait_sf"/>
</dbReference>
<dbReference type="PANTHER" id="PTHR48029:SF1">
    <property type="entry name" value="NUCLEOLAR PROTEIN 8"/>
    <property type="match status" value="1"/>
</dbReference>
<feature type="compositionally biased region" description="Acidic residues" evidence="9">
    <location>
        <begin position="657"/>
        <end position="675"/>
    </location>
</feature>
<dbReference type="Pfam" id="PF00076">
    <property type="entry name" value="RRM_1"/>
    <property type="match status" value="1"/>
</dbReference>
<feature type="non-terminal residue" evidence="11">
    <location>
        <position position="1"/>
    </location>
</feature>
<feature type="compositionally biased region" description="Low complexity" evidence="9">
    <location>
        <begin position="443"/>
        <end position="459"/>
    </location>
</feature>
<keyword evidence="2" id="KW-0597">Phosphoprotein</keyword>
<feature type="compositionally biased region" description="Polar residues" evidence="9">
    <location>
        <begin position="693"/>
        <end position="702"/>
    </location>
</feature>
<comment type="subunit">
    <text evidence="6">Interacts with the GTP form of RRAGA, RRAGC and RRAGD. Interacts with NIP7. Interacts with DDX18; the interaction is RNA-dependent. Interacts with DDX47; the interaction is RNA-dependent.</text>
</comment>
<feature type="compositionally biased region" description="Basic and acidic residues" evidence="9">
    <location>
        <begin position="936"/>
        <end position="949"/>
    </location>
</feature>
<dbReference type="SUPFAM" id="SSF54928">
    <property type="entry name" value="RNA-binding domain, RBD"/>
    <property type="match status" value="1"/>
</dbReference>
<dbReference type="EMBL" id="JAAWVO010077797">
    <property type="protein sequence ID" value="MBN3325801.1"/>
    <property type="molecule type" value="Genomic_DNA"/>
</dbReference>
<feature type="compositionally biased region" description="Low complexity" evidence="9">
    <location>
        <begin position="1091"/>
        <end position="1104"/>
    </location>
</feature>
<dbReference type="InterPro" id="IPR000504">
    <property type="entry name" value="RRM_dom"/>
</dbReference>
<keyword evidence="4" id="KW-0539">Nucleus</keyword>
<feature type="region of interest" description="Disordered" evidence="9">
    <location>
        <begin position="1066"/>
        <end position="1107"/>
    </location>
</feature>
<dbReference type="GO" id="GO:1902570">
    <property type="term" value="P:protein localization to nucleolus"/>
    <property type="evidence" value="ECO:0007669"/>
    <property type="project" value="TreeGrafter"/>
</dbReference>
<dbReference type="PANTHER" id="PTHR48029">
    <property type="entry name" value="NUCLEOLAR PROTEIN 8"/>
    <property type="match status" value="1"/>
</dbReference>
<comment type="subcellular location">
    <subcellularLocation>
        <location evidence="1">Nucleus</location>
        <location evidence="1">Nucleolus</location>
    </subcellularLocation>
</comment>
<evidence type="ECO:0000256" key="6">
    <source>
        <dbReference type="ARBA" id="ARBA00065066"/>
    </source>
</evidence>
<feature type="compositionally biased region" description="Basic and acidic residues" evidence="9">
    <location>
        <begin position="1011"/>
        <end position="1045"/>
    </location>
</feature>
<feature type="non-terminal residue" evidence="11">
    <location>
        <position position="1253"/>
    </location>
</feature>
<feature type="region of interest" description="Disordered" evidence="9">
    <location>
        <begin position="619"/>
        <end position="974"/>
    </location>
</feature>
<evidence type="ECO:0000313" key="12">
    <source>
        <dbReference type="Proteomes" id="UP000736164"/>
    </source>
</evidence>
<proteinExistence type="predicted"/>
<protein>
    <recommendedName>
        <fullName evidence="7">Nucleolar protein 8</fullName>
    </recommendedName>
</protein>
<accession>A0A8J7PD48</accession>
<dbReference type="AlphaFoldDB" id="A0A8J7PD48"/>
<feature type="compositionally biased region" description="Acidic residues" evidence="9">
    <location>
        <begin position="950"/>
        <end position="969"/>
    </location>
</feature>
<feature type="region of interest" description="Disordered" evidence="9">
    <location>
        <begin position="490"/>
        <end position="605"/>
    </location>
</feature>
<sequence>MDQGKVMRRLYVGGLNHTISQSELKQRFGKFGDVLDVDIVTRKDEEGTPVKTFGYLNITISEKELSKCMSLLNKTKWKGGTLQIELAKESFLHKLAQERQQAAQKKQTPKTERRPPFLDSLKKVGVDNFHMKAAVPGTEVPGHKNWVVSKFGRVLPVLNMKNQGKNKIVKYDPSKNCHNIKKLEQAIDFDNFTPVSKLTWELTGGDDDISKKRRGEFPLPKSHPKKMMKPASFSSGKEFADSDLEVICNSQDHRLSGNVNNKQVNSPKVNQDAKPLLKPCSKEENFIGKKHSAALKAQSKSMNLFDSDVDSEDEIRKLVVQEDIRNTSLVEEDVDNLEVVEGDFVLKPNFRQLQHPVKDGSKAKAVNTSGQCDSENEYDSADTDEILTSSKTAAKSQKRLETSSIKTGVPDSLSVTAQKHPPSSKIPSSKRTKTTQSDNTVTSHFPPSSTESISSNEGSDQSCDSEYESMMANCCRLELSLADLEKIANESSRDVEEEIEDRQESDVEAKATGGSDLHINSKKKTPIKSSARRGISPEDILASLLNESSSEDEYDGKKKKKQKSPLNLPVFKGTKTLEEAGMESGVCQKRKQEEGHLGAESLKKKKITEAQKDKWKTATLEDEVQMTNSKPPPFKGVQHFLPKSEKTDSTALAQNMEECETEESDFDSSDSDGEDTITKPNASTEELKGAGSPVSSRAQPTPSRAWEGSSSSSSSSTSASGEESSAEENDMGKEKARHSQNTTTEPTRQSRENLASLTHPIRSTEKADTVVSIKVDSKASRFSSSENALKQQQDNEKRLAALQQRQKEAEQQKRLIQGALSKLDTSETSKGKHIVFESEEESDEEAKETTLRKSLFAESEDSHGGNSSEEEDPGIKTNSDPTAKVKEFKKQVAGKLFENSEDEASSEDDNDDRFQIKPQFEGKAGQKLMALQSRFGTDERFRMDTRFLESDEQSDDSEEAKSGEEDELEEEKRKNMEILQNLLNINIHTPETVKENAKKKTFRDVNALHYDPTKEEHAALETKAENPQKESKATRRKKREEAEKLPEVSKEIYYKVAVDLKEVFGPQNEKGEEKREVGWDKEEDETTAVDNSSGHIFNFSSSSGAGKEESTGFTFSFFGDDTVNEPSVKEGDYKIELLKSAKVPWQEDPRFQESSSEEEDEGETGEKTVPDVTKEEPFPAKKTNLFFFFKEDERLKEGPKTFCRSVKLEQGREQWEADRGALIEEYKKRHKDAKRIVKVQQAARRNLGVSSTK</sequence>
<feature type="compositionally biased region" description="Polar residues" evidence="9">
    <location>
        <begin position="386"/>
        <end position="395"/>
    </location>
</feature>
<feature type="region of interest" description="Disordered" evidence="9">
    <location>
        <begin position="1146"/>
        <end position="1176"/>
    </location>
</feature>
<feature type="domain" description="RRM" evidence="10">
    <location>
        <begin position="8"/>
        <end position="89"/>
    </location>
</feature>
<feature type="region of interest" description="Disordered" evidence="9">
    <location>
        <begin position="1009"/>
        <end position="1045"/>
    </location>
</feature>
<dbReference type="InterPro" id="IPR035979">
    <property type="entry name" value="RBD_domain_sf"/>
</dbReference>
<name>A0A8J7PD48_ATRSP</name>
<feature type="compositionally biased region" description="Basic and acidic residues" evidence="9">
    <location>
        <begin position="1164"/>
        <end position="1176"/>
    </location>
</feature>
<reference evidence="11" key="1">
    <citation type="journal article" date="2021" name="Cell">
        <title>Tracing the genetic footprints of vertebrate landing in non-teleost ray-finned fishes.</title>
        <authorList>
            <person name="Bi X."/>
            <person name="Wang K."/>
            <person name="Yang L."/>
            <person name="Pan H."/>
            <person name="Jiang H."/>
            <person name="Wei Q."/>
            <person name="Fang M."/>
            <person name="Yu H."/>
            <person name="Zhu C."/>
            <person name="Cai Y."/>
            <person name="He Y."/>
            <person name="Gan X."/>
            <person name="Zeng H."/>
            <person name="Yu D."/>
            <person name="Zhu Y."/>
            <person name="Jiang H."/>
            <person name="Qiu Q."/>
            <person name="Yang H."/>
            <person name="Zhang Y.E."/>
            <person name="Wang W."/>
            <person name="Zhu M."/>
            <person name="He S."/>
            <person name="Zhang G."/>
        </authorList>
    </citation>
    <scope>NUCLEOTIDE SEQUENCE</scope>
    <source>
        <strain evidence="11">Allg_001</strain>
    </source>
</reference>
<feature type="compositionally biased region" description="Polar residues" evidence="9">
    <location>
        <begin position="780"/>
        <end position="792"/>
    </location>
</feature>
<feature type="region of interest" description="Disordered" evidence="9">
    <location>
        <begin position="211"/>
        <end position="235"/>
    </location>
</feature>
<evidence type="ECO:0000256" key="3">
    <source>
        <dbReference type="ARBA" id="ARBA00022884"/>
    </source>
</evidence>
<organism evidence="11 12">
    <name type="scientific">Atractosteus spatula</name>
    <name type="common">Alligator gar</name>
    <name type="synonym">Lepisosteus spatula</name>
    <dbReference type="NCBI Taxonomy" id="7917"/>
    <lineage>
        <taxon>Eukaryota</taxon>
        <taxon>Metazoa</taxon>
        <taxon>Chordata</taxon>
        <taxon>Craniata</taxon>
        <taxon>Vertebrata</taxon>
        <taxon>Euteleostomi</taxon>
        <taxon>Actinopterygii</taxon>
        <taxon>Neopterygii</taxon>
        <taxon>Holostei</taxon>
        <taxon>Semionotiformes</taxon>
        <taxon>Lepisosteidae</taxon>
        <taxon>Atractosteus</taxon>
    </lineage>
</organism>
<dbReference type="FunFam" id="3.30.70.330:FF:000346">
    <property type="entry name" value="Nucleolar protein 8"/>
    <property type="match status" value="1"/>
</dbReference>
<feature type="compositionally biased region" description="Basic and acidic residues" evidence="9">
    <location>
        <begin position="1069"/>
        <end position="1080"/>
    </location>
</feature>
<gene>
    <name evidence="11" type="primary">Nol8</name>
    <name evidence="11" type="ORF">GTO95_0011997</name>
</gene>
<comment type="function">
    <text evidence="5">Plays an essential role in the survival of diffuse-type gastric cancer cells. Acts as a nucleolar anchoring protein for DDX47. May be involved in regulation of gene expression at the post-transcriptional level or in ribosome biogenesis in cancer cells.</text>
</comment>
<dbReference type="Proteomes" id="UP000736164">
    <property type="component" value="Unassembled WGS sequence"/>
</dbReference>
<dbReference type="GO" id="GO:0005730">
    <property type="term" value="C:nucleolus"/>
    <property type="evidence" value="ECO:0007669"/>
    <property type="project" value="UniProtKB-SubCell"/>
</dbReference>
<evidence type="ECO:0000256" key="2">
    <source>
        <dbReference type="ARBA" id="ARBA00022553"/>
    </source>
</evidence>
<comment type="caution">
    <text evidence="11">The sequence shown here is derived from an EMBL/GenBank/DDBJ whole genome shotgun (WGS) entry which is preliminary data.</text>
</comment>
<dbReference type="PROSITE" id="PS50102">
    <property type="entry name" value="RRM"/>
    <property type="match status" value="1"/>
</dbReference>
<feature type="region of interest" description="Disordered" evidence="9">
    <location>
        <begin position="358"/>
        <end position="465"/>
    </location>
</feature>
<keyword evidence="12" id="KW-1185">Reference proteome</keyword>
<evidence type="ECO:0000259" key="10">
    <source>
        <dbReference type="PROSITE" id="PS50102"/>
    </source>
</evidence>
<feature type="compositionally biased region" description="Basic and acidic residues" evidence="9">
    <location>
        <begin position="793"/>
        <end position="813"/>
    </location>
</feature>
<evidence type="ECO:0000256" key="9">
    <source>
        <dbReference type="SAM" id="MobiDB-lite"/>
    </source>
</evidence>
<dbReference type="GO" id="GO:0003723">
    <property type="term" value="F:RNA binding"/>
    <property type="evidence" value="ECO:0007669"/>
    <property type="project" value="UniProtKB-UniRule"/>
</dbReference>
<feature type="compositionally biased region" description="Low complexity" evidence="9">
    <location>
        <begin position="707"/>
        <end position="723"/>
    </location>
</feature>
<feature type="compositionally biased region" description="Basic and acidic residues" evidence="9">
    <location>
        <begin position="824"/>
        <end position="836"/>
    </location>
</feature>
<evidence type="ECO:0000313" key="11">
    <source>
        <dbReference type="EMBL" id="MBN3325801.1"/>
    </source>
</evidence>
<evidence type="ECO:0000256" key="4">
    <source>
        <dbReference type="ARBA" id="ARBA00023242"/>
    </source>
</evidence>
<feature type="compositionally biased region" description="Polar residues" evidence="9">
    <location>
        <begin position="739"/>
        <end position="756"/>
    </location>
</feature>